<keyword evidence="5 8" id="KW-0812">Transmembrane</keyword>
<evidence type="ECO:0000256" key="7">
    <source>
        <dbReference type="ARBA" id="ARBA00023136"/>
    </source>
</evidence>
<organism evidence="10 11">
    <name type="scientific">Amylolactobacillus amylotrophicus DSM 20534</name>
    <dbReference type="NCBI Taxonomy" id="1423722"/>
    <lineage>
        <taxon>Bacteria</taxon>
        <taxon>Bacillati</taxon>
        <taxon>Bacillota</taxon>
        <taxon>Bacilli</taxon>
        <taxon>Lactobacillales</taxon>
        <taxon>Lactobacillaceae</taxon>
        <taxon>Amylolactobacillus</taxon>
    </lineage>
</organism>
<dbReference type="PANTHER" id="PTHR30450:SF1">
    <property type="entry name" value="D-METHIONINE TRANSPORT SYSTEM PERMEASE PROTEIN METI-RELATED"/>
    <property type="match status" value="1"/>
</dbReference>
<dbReference type="EMBL" id="AZCV01000004">
    <property type="protein sequence ID" value="KRK37613.1"/>
    <property type="molecule type" value="Genomic_DNA"/>
</dbReference>
<feature type="transmembrane region" description="Helical" evidence="8">
    <location>
        <begin position="74"/>
        <end position="95"/>
    </location>
</feature>
<feature type="transmembrane region" description="Helical" evidence="8">
    <location>
        <begin position="161"/>
        <end position="188"/>
    </location>
</feature>
<dbReference type="PROSITE" id="PS50928">
    <property type="entry name" value="ABC_TM1"/>
    <property type="match status" value="1"/>
</dbReference>
<evidence type="ECO:0000256" key="5">
    <source>
        <dbReference type="ARBA" id="ARBA00022692"/>
    </source>
</evidence>
<dbReference type="PATRIC" id="fig|1423722.3.peg.1250"/>
<dbReference type="Proteomes" id="UP000050909">
    <property type="component" value="Unassembled WGS sequence"/>
</dbReference>
<evidence type="ECO:0000256" key="1">
    <source>
        <dbReference type="ARBA" id="ARBA00004651"/>
    </source>
</evidence>
<evidence type="ECO:0000256" key="6">
    <source>
        <dbReference type="ARBA" id="ARBA00022989"/>
    </source>
</evidence>
<name>A0A0R1GTU6_9LACO</name>
<dbReference type="RefSeq" id="WP_054746047.1">
    <property type="nucleotide sequence ID" value="NZ_AZCV01000004.1"/>
</dbReference>
<evidence type="ECO:0000256" key="2">
    <source>
        <dbReference type="ARBA" id="ARBA00007069"/>
    </source>
</evidence>
<dbReference type="CDD" id="cd06261">
    <property type="entry name" value="TM_PBP2"/>
    <property type="match status" value="1"/>
</dbReference>
<dbReference type="GO" id="GO:0048473">
    <property type="term" value="P:D-methionine transmembrane transport"/>
    <property type="evidence" value="ECO:0007669"/>
    <property type="project" value="TreeGrafter"/>
</dbReference>
<protein>
    <submittedName>
        <fullName evidence="10">Metal ion ABC transporter permease</fullName>
    </submittedName>
</protein>
<evidence type="ECO:0000256" key="8">
    <source>
        <dbReference type="RuleBase" id="RU363032"/>
    </source>
</evidence>
<dbReference type="InterPro" id="IPR000515">
    <property type="entry name" value="MetI-like"/>
</dbReference>
<reference evidence="10 11" key="1">
    <citation type="journal article" date="2015" name="Genome Announc.">
        <title>Expanding the biotechnology potential of lactobacilli through comparative genomics of 213 strains and associated genera.</title>
        <authorList>
            <person name="Sun Z."/>
            <person name="Harris H.M."/>
            <person name="McCann A."/>
            <person name="Guo C."/>
            <person name="Argimon S."/>
            <person name="Zhang W."/>
            <person name="Yang X."/>
            <person name="Jeffery I.B."/>
            <person name="Cooney J.C."/>
            <person name="Kagawa T.F."/>
            <person name="Liu W."/>
            <person name="Song Y."/>
            <person name="Salvetti E."/>
            <person name="Wrobel A."/>
            <person name="Rasinkangas P."/>
            <person name="Parkhill J."/>
            <person name="Rea M.C."/>
            <person name="O'Sullivan O."/>
            <person name="Ritari J."/>
            <person name="Douillard F.P."/>
            <person name="Paul Ross R."/>
            <person name="Yang R."/>
            <person name="Briner A.E."/>
            <person name="Felis G.E."/>
            <person name="de Vos W.M."/>
            <person name="Barrangou R."/>
            <person name="Klaenhammer T.R."/>
            <person name="Caufield P.W."/>
            <person name="Cui Y."/>
            <person name="Zhang H."/>
            <person name="O'Toole P.W."/>
        </authorList>
    </citation>
    <scope>NUCLEOTIDE SEQUENCE [LARGE SCALE GENOMIC DNA]</scope>
    <source>
        <strain evidence="10 11">DSM 20534</strain>
    </source>
</reference>
<comment type="caution">
    <text evidence="10">The sequence shown here is derived from an EMBL/GenBank/DDBJ whole genome shotgun (WGS) entry which is preliminary data.</text>
</comment>
<comment type="subcellular location">
    <subcellularLocation>
        <location evidence="1 8">Cell membrane</location>
        <topology evidence="1 8">Multi-pass membrane protein</topology>
    </subcellularLocation>
</comment>
<feature type="transmembrane region" description="Helical" evidence="8">
    <location>
        <begin position="29"/>
        <end position="53"/>
    </location>
</feature>
<feature type="transmembrane region" description="Helical" evidence="8">
    <location>
        <begin position="200"/>
        <end position="219"/>
    </location>
</feature>
<dbReference type="AlphaFoldDB" id="A0A0R1GTU6"/>
<dbReference type="FunFam" id="1.10.3720.10:FF:000002">
    <property type="entry name" value="D-methionine ABC transporter permease MetI"/>
    <property type="match status" value="1"/>
</dbReference>
<dbReference type="GO" id="GO:0005886">
    <property type="term" value="C:plasma membrane"/>
    <property type="evidence" value="ECO:0007669"/>
    <property type="project" value="UniProtKB-SubCell"/>
</dbReference>
<keyword evidence="11" id="KW-1185">Reference proteome</keyword>
<feature type="domain" description="ABC transmembrane type-1" evidence="9">
    <location>
        <begin position="25"/>
        <end position="219"/>
    </location>
</feature>
<evidence type="ECO:0000256" key="4">
    <source>
        <dbReference type="ARBA" id="ARBA00022475"/>
    </source>
</evidence>
<accession>A0A0R1GTU6</accession>
<keyword evidence="4" id="KW-1003">Cell membrane</keyword>
<dbReference type="Gene3D" id="1.10.3720.10">
    <property type="entry name" value="MetI-like"/>
    <property type="match status" value="1"/>
</dbReference>
<dbReference type="InterPro" id="IPR035906">
    <property type="entry name" value="MetI-like_sf"/>
</dbReference>
<keyword evidence="7 8" id="KW-0472">Membrane</keyword>
<proteinExistence type="inferred from homology"/>
<evidence type="ECO:0000313" key="10">
    <source>
        <dbReference type="EMBL" id="KRK37613.1"/>
    </source>
</evidence>
<dbReference type="PANTHER" id="PTHR30450">
    <property type="entry name" value="ABC TRANSPORTER PERMEASE"/>
    <property type="match status" value="1"/>
</dbReference>
<sequence length="228" mass="24282">MDFITKYMPNVVANWEGEYGFVGAIQQTLYMTFISAIVSSILGLAVGLLVVVTDQDGIAPNKVVYSITDKLINLFRSIPFIILLAVIGPITKFIVGTTIGENGALVPLIVGCFPFYARQVQNALVQVDPGVIEAAKAMGETNLGIVFHVYLKEGLPDLIRASVLTVISLIGLTAMAGAVGAGGLGSLAINVGYQRFQNDVTILATIFVLILVFVVQAIGDIITRKVTH</sequence>
<evidence type="ECO:0000313" key="11">
    <source>
        <dbReference type="Proteomes" id="UP000050909"/>
    </source>
</evidence>
<dbReference type="InterPro" id="IPR051322">
    <property type="entry name" value="AA_ABC_Transporter_Permease"/>
</dbReference>
<evidence type="ECO:0000259" key="9">
    <source>
        <dbReference type="PROSITE" id="PS50928"/>
    </source>
</evidence>
<dbReference type="SUPFAM" id="SSF161098">
    <property type="entry name" value="MetI-like"/>
    <property type="match status" value="1"/>
</dbReference>
<evidence type="ECO:0000256" key="3">
    <source>
        <dbReference type="ARBA" id="ARBA00022448"/>
    </source>
</evidence>
<keyword evidence="6 8" id="KW-1133">Transmembrane helix</keyword>
<keyword evidence="3 8" id="KW-0813">Transport</keyword>
<dbReference type="Pfam" id="PF00528">
    <property type="entry name" value="BPD_transp_1"/>
    <property type="match status" value="1"/>
</dbReference>
<gene>
    <name evidence="10" type="ORF">FC62_GL001226</name>
</gene>
<comment type="similarity">
    <text evidence="2">Belongs to the binding-protein-dependent transport system permease family. CysTW subfamily.</text>
</comment>